<keyword evidence="12 25" id="KW-0479">Metal-binding</keyword>
<evidence type="ECO:0000256" key="2">
    <source>
        <dbReference type="ARBA" id="ARBA00004606"/>
    </source>
</evidence>
<feature type="chain" id="PRO_5033016475" description="Aminopeptidase N" evidence="28">
    <location>
        <begin position="29"/>
        <end position="6422"/>
    </location>
</feature>
<keyword evidence="14" id="KW-0378">Hydrolase</keyword>
<feature type="domain" description="Peptidase M1 membrane alanine aminopeptidase" evidence="29">
    <location>
        <begin position="4808"/>
        <end position="5030"/>
    </location>
</feature>
<evidence type="ECO:0000256" key="9">
    <source>
        <dbReference type="ARBA" id="ARBA00022622"/>
    </source>
</evidence>
<dbReference type="Gene3D" id="1.25.50.20">
    <property type="match status" value="7"/>
</dbReference>
<dbReference type="Pfam" id="PF01433">
    <property type="entry name" value="Peptidase_M1"/>
    <property type="match status" value="7"/>
</dbReference>
<feature type="transmembrane region" description="Helical" evidence="27">
    <location>
        <begin position="1879"/>
        <end position="1902"/>
    </location>
</feature>
<dbReference type="GO" id="GO:0006508">
    <property type="term" value="P:proteolysis"/>
    <property type="evidence" value="ECO:0007669"/>
    <property type="project" value="UniProtKB-KW"/>
</dbReference>
<keyword evidence="22" id="KW-0449">Lipoprotein</keyword>
<evidence type="ECO:0000256" key="6">
    <source>
        <dbReference type="ARBA" id="ARBA00015611"/>
    </source>
</evidence>
<dbReference type="FunFam" id="1.10.390.10:FF:000013">
    <property type="entry name" value="Aminopeptidase N"/>
    <property type="match status" value="1"/>
</dbReference>
<feature type="domain" description="Peptidase M1 membrane alanine aminopeptidase" evidence="29">
    <location>
        <begin position="5683"/>
        <end position="5907"/>
    </location>
</feature>
<feature type="domain" description="ERAP1-like C-terminal" evidence="30">
    <location>
        <begin position="5112"/>
        <end position="5431"/>
    </location>
</feature>
<feature type="domain" description="ERAP1-like C-terminal" evidence="30">
    <location>
        <begin position="5985"/>
        <end position="6307"/>
    </location>
</feature>
<dbReference type="GO" id="GO:0070006">
    <property type="term" value="F:metalloaminopeptidase activity"/>
    <property type="evidence" value="ECO:0007669"/>
    <property type="project" value="TreeGrafter"/>
</dbReference>
<evidence type="ECO:0000256" key="24">
    <source>
        <dbReference type="PIRSR" id="PIRSR634016-1"/>
    </source>
</evidence>
<evidence type="ECO:0000256" key="5">
    <source>
        <dbReference type="ARBA" id="ARBA00012564"/>
    </source>
</evidence>
<dbReference type="Pfam" id="PF11838">
    <property type="entry name" value="ERAP1_C"/>
    <property type="match status" value="7"/>
</dbReference>
<dbReference type="InterPro" id="IPR024571">
    <property type="entry name" value="ERAP1-like_C_dom"/>
</dbReference>
<comment type="catalytic activity">
    <reaction evidence="1">
        <text>Release of an N-terminal amino acid, Xaa-|-Yaa- from a peptide, amide or arylamide. Xaa is preferably Ala, but may be most amino acids including Pro (slow action). When a terminal hydrophobic residue is followed by a prolyl residue, the two may be released as an intact Xaa-Pro dipeptide.</text>
        <dbReference type="EC" id="3.4.11.2"/>
    </reaction>
</comment>
<keyword evidence="16" id="KW-0735">Signal-anchor</keyword>
<dbReference type="InterPro" id="IPR042097">
    <property type="entry name" value="Aminopeptidase_N-like_N_sf"/>
</dbReference>
<feature type="domain" description="Peptidase M1 membrane alanine aminopeptidase" evidence="29">
    <location>
        <begin position="279"/>
        <end position="496"/>
    </location>
</feature>
<feature type="domain" description="ERAP1-like C-terminal" evidence="30">
    <location>
        <begin position="3347"/>
        <end position="3616"/>
    </location>
</feature>
<evidence type="ECO:0000313" key="33">
    <source>
        <dbReference type="Proteomes" id="UP000669903"/>
    </source>
</evidence>
<evidence type="ECO:0000256" key="1">
    <source>
        <dbReference type="ARBA" id="ARBA00000098"/>
    </source>
</evidence>
<evidence type="ECO:0000256" key="3">
    <source>
        <dbReference type="ARBA" id="ARBA00004609"/>
    </source>
</evidence>
<keyword evidence="17 27" id="KW-1133">Transmembrane helix</keyword>
<feature type="domain" description="Aminopeptidase N-like N-terminal" evidence="31">
    <location>
        <begin position="5467"/>
        <end position="5650"/>
    </location>
</feature>
<keyword evidence="10" id="KW-0645">Protease</keyword>
<feature type="active site" description="Proton acceptor" evidence="24">
    <location>
        <position position="4009"/>
    </location>
</feature>
<keyword evidence="13 28" id="KW-0732">Signal</keyword>
<dbReference type="PRINTS" id="PR00756">
    <property type="entry name" value="ALADIPTASE"/>
</dbReference>
<evidence type="ECO:0000256" key="20">
    <source>
        <dbReference type="ARBA" id="ARBA00023157"/>
    </source>
</evidence>
<feature type="domain" description="Peptidase M1 membrane alanine aminopeptidase" evidence="29">
    <location>
        <begin position="2184"/>
        <end position="2406"/>
    </location>
</feature>
<reference evidence="32" key="1">
    <citation type="submission" date="2020-03" db="EMBL/GenBank/DDBJ databases">
        <title>Relaxed selection underlies rapid genomic changes in the transitions from sociality to social parasitism in ants.</title>
        <authorList>
            <person name="Bi X."/>
        </authorList>
    </citation>
    <scope>NUCLEOTIDE SEQUENCE</scope>
    <source>
        <strain evidence="32">BGI-DK2014a</strain>
        <tissue evidence="32">Whole body</tissue>
    </source>
</reference>
<keyword evidence="18" id="KW-0482">Metalloprotease</keyword>
<keyword evidence="19 27" id="KW-0472">Membrane</keyword>
<organism evidence="32 33">
    <name type="scientific">Acromyrmex charruanus</name>
    <dbReference type="NCBI Taxonomy" id="2715315"/>
    <lineage>
        <taxon>Eukaryota</taxon>
        <taxon>Metazoa</taxon>
        <taxon>Ecdysozoa</taxon>
        <taxon>Arthropoda</taxon>
        <taxon>Hexapoda</taxon>
        <taxon>Insecta</taxon>
        <taxon>Pterygota</taxon>
        <taxon>Neoptera</taxon>
        <taxon>Endopterygota</taxon>
        <taxon>Hymenoptera</taxon>
        <taxon>Apocrita</taxon>
        <taxon>Aculeata</taxon>
        <taxon>Formicoidea</taxon>
        <taxon>Formicidae</taxon>
        <taxon>Myrmicinae</taxon>
        <taxon>Acromyrmex</taxon>
    </lineage>
</organism>
<feature type="domain" description="ERAP1-like C-terminal" evidence="30">
    <location>
        <begin position="580"/>
        <end position="892"/>
    </location>
</feature>
<sequence length="6422" mass="745369">MSDIIISNHSPFFLLLLIIFFALNLTFAHDNDGTNKNENSSNISARYRLPKEIVPISYDLSIYTHPIDANYDGHVRIILQVLEKIDFIVLNTDALKIQTNASLFDRSGRLTRILRYTHDEDTQMLMIKLERALDPAKYTLEVSFKGRIANDVFGFYASLYEVDGKLRRIGVPQFSPTYARRAFPCMDEPYLKAEFHLHIGHHKDQKATSNTPVESIRIENDTYYVTTFHRTSRMPTYLVGWAVHNFVPEQSQISGDFKMWTRDSMKFHGSMALNRGWAVYSALQTWLLVKSPLVKVDQFAIPDFNFNAMENWGLITYRESVVLHEDGTPTRKVVNGLSVMAHEYAHSWFGNLVTPVFWDVVWLKEGFATYFQYFGVSLVEPDLRMMNVFVVDCLQPILLADSDNHTRTLNGQEVEDRNSIMALFDFVSYEKGASIIRMISHTIGSTTFQLGLQNYLRELSFKAATPFDLYRHLQAASNITRQLYKGISIKDVVESWANQPGYPLVIITRNYKTMALFASQERFYLNHQAAQTNSEKSNWWIPLTFVTEESNSTFSRTTTAAWLKPQAKNMLISSVKPNSWVIFNVQQVGYYRVTYDENNWKMLIRYLKLKNFQKIHVINRAALLDDAFNLARAGYVDYSIPFDLATYLTRETEYEPWVTAVNNFNFLNHILACSPRVQRLFQNYANNLLKPMSSLLSFMENPMDSSIKKMHRELILSTACSVNNMHCLKTSKTLFKTWILSEKSIISTNLKSFVYCVGIRAGDDNDWHTVWNRFLRTDLHAEQELLLSALGCTKTPHLIDRFLNASIMYRLKLRKQYRMTIINAVLNGNPENVNYAIDFIHHNLPLILKSRGIDFLTKMLTAVGNKIIMETQLNKLRSFVNENIENLGSALNSAKKAISVSTSSLTWIDKFLPTIEKALKIFLLGTMLTMRFLLSLMLILAVCWASYPSSDDVAPQLIEEVLDDYRLPLDVIPTEYDIKLQPIFESPKQDNFTFKGESVITLLTAIETNTIVFHAKEINITENSIKLTNKNENKTYDLIELKKNINKDFVILIFKESIPVKKKIQLSLNYTGKLNDKLRGFYRSSYQNKEGKKIWLATTHFEPVSARQAFPCWDEPQFKAHFTITITVPQKNYTVISNMPEKKRTESLNKIFEKTPLMSTYLVAFVVSNFTPLQINKNFSVWAKPTVEKDAKEFALKYGLETLRVLKNFTNIDYYGKEQGMSKLDQIAIPDFSAGAMENWGLVTYRESRLLYVENKTTTEEKQALATIIAHELSHQWFGNLVTCVWWNYIWLNEGFATFFQYYITDKVIPQLYKDEKSWRLMEQFVIKNVQESAFVVDASSKTRALNPETSSIQTPAQITSLFDDIAYNKVYYNYLYLKVEKKMFSQHLYKYLIMQITIVKGKSVDSNDFFKSVQDSTKKVEECLPKSVTLTQVMDNWVNKPGYPVITVTWNKKLPGTVNITQERFFLVKPVKEDKTQWYIPINYVTEESPEKVMPTDKKSRWLIPGTNASIDKLNDTKWILFNKNQTGFYRVNYDDSNWQKLASYLNSSPFYLNISATNRAQLIDDALNLARTGHLAYEIALQITLYLSRETDYIPWYTATRAFNYLDTVLIGGKNYTKYQEYVAKKIKSFALTVNYTDWRNSTHVDKLAKVLALNTACKYGLEDCNNFANKKLADWLDNKTKEDEKKLLPDLRRGILCAGLRNANAQIWNATLQKYKTTKDKDEKADILAGLGCATSKETVQKFLALTLEKDSDIDIFAALNSICAGNAESFDILVEFIKDKIETIHNADKEDNSLLSALLNHLSNKVVTTKQYVELSLLIHGQLQNAQKFEALSVAINKLVWINTHRNDVETWIAKNSETDHENEPDSANSITLSLFLPIILLSLSMLKMTLCIIIFIYKLFFLKTNLLIFEKRIRMAFLKVLLNVGLIFTAATTLSVDGDSGNDLSTVNYRLPDNVVPVHYNIGLIPYIEKDNFTFDGKSHIIIEIRRASQNISLHALDLIINETATSLISNDTDIYAPTTHNYDNKTEILTLHFNDELSPGIYSLYIQFIGILNDELHGFFRTSYINEKGEKVWLAASHFEASWARRAFPCWDEPALKATFNISIKHRRNYTAVSNMPIRDQSDDKDNMIWTHFDTTPIMSTYLVAFVVSNYVRIPNVDETLNIWCRSALAPHSKLVQEIAQKATDILTEFTNITDKVPKMDHLAVPQLTAGAMENWGLIIYNEKDFAYNEKKDTMFHKQRVAVTVAHEMAHQWFGNVVSPSWWSHVWLNEGFATFFEEYILNEIFKDWRIMDFFVVKVQQGALDTDVAKKMKPIVFEVKTREEIDSHFSYSSYGKAPAILRMLQHIITAKVFQKGIIKYLHKHQFSSVTSDDLWNAFQAALDESDVPHNAYTLKEVMDTWVKQRHYPMVHVTRNYDTGEIILAQEQFRPKRENEYIDGDKWWIPLTFTTRSNPDFSRTLPTQWLRPQDKNISINGIDPNDWIIVNIQQMGFYRVNYDDTNWRKIANYLNSDNYTKIHVLNRAQIIDDSYHLMIADQLNIEIFLDLANYLSRETDFIVLYHMFNFFDMYTEKFYKILEIDYIKQYILRILDELIKNVGYEEDPAENEFMKLTRVNTLKWACYFNHSECKRIATIKLNEVLANPETHRISTNLKEWIYCNGMMQANKTTWNKLRDIYFINQDKNILDYLTCSEDPDILINFINTSVSNEIINNHLRHNHYYDIIQNIIQEHSDNDAVLNYILINLEKISPNYKSFIYSFIEKSQNEKCYWLFFLAYILMNDLTRMLTCKIIYIVFAFVAIDAVTIQDANLNDKEINYRLPNHTKPLFYDLKLNPHLTSDNFTFDGEVLIHIEILNQTRTITLHTKKLIIDENASFLKTNTGFDFYVPTIYNSNNITEFLTLGFAKELSIGHYILYLKFAGILNDRSYGFYRSSYVNNIKKDIVWFAGTNFMATYARAAFPCWDEPALKASFKIAIKHHRNYTAISNMPISEESEIDESDGKIWTHFEESSVISTYLVSFLIFDLRNISNSDGTINVWSRGSVISSASFAHEVAQKAAIELERYTNSSVRLAKIDHVALPDRYVIGYNKGMESWGLITYKEATILYNEEGSSINELYRIANNIIHQSSHQWFGNVVSPSWWTYIWMNEGLAEYFKYYTTDKIYKDWRVKDFLIMETLNSILFLDSLEYTQPLNLEPNTIEEIKFKFSPLKNQKVIYKLNYGAAKPEDLWAALQDAFDESAVSQNKFKIQEVMDTWIEQKGYPLITVIRDQHTGKIKITQEYFQPYEKISVRKNFINIDITNIKWWVPINFATRTDPNFSSTLATHWLSPKAEELIIDGIDPQDWIIVNVQQTGFYRVNYDTINWLKIADYLNSENYTKIHVLNRARIINDAIHLMFTDKLDPRIFMDLTKYLRRETDYVVWFSLFKILRDATKYFAYNGGGELLKSYILDLINNIVETIGTQDHPNDDYFTKFTRNAILEDACVFDHPACLNKAYTQLIDYLKNSTIFSNRTSFHTKRWIFCNGIKQANETIWNKLLYLYTNMSEQTLYCLGHSRNPTIIEKFLNMTVSEDTPIAKNDIHRIIYSVLNGGFPNVDVVMDFIMNHWDKLTTIVDPVDLVYDISWSVVSRKQIQKIYYLSDFDIISKIMVIRNSRKIMQSFQMRLSREYLFLCTLITLLCGNVAHNSPLYDGTFMRNLDISQNDSIDYRLPTNIKPLSYEIMLNPDFNDFTFMGIVKIFAVVQNSTNTITLHVGNIKIESLSLTSFAIDSTSTFPTSYDNITEKFTITLPRLLLVNMNITISFEYSGILSDNMIGFYKSSYFDENGKLRWLAATQFEATYARHAFPCFDEPSFKANFTIRIARDDNYTTISNMPLVKSEQLKPGGKTWDVFDQSNLMSTYLVAFVIAEFDQMENDINSFKFGVWSKPSTINQTNYALKIGTAALDLFSEKFNQNYTFPKMDMVAIPDFDAGAMENWGLVTYRESRMLYDEKESSVLAQQNVASVVAHELTHMWFGNLVTPEWWSYLWLSEGFASYFEYFGTALLENTWNMTEQFVVDQHQPALIADSLESSLPMTRDVFSTSQIEEAGDTITYFKGASILRMMSHVFGNEIFEEALRSYIKNNKEKGLGHPDTLWEAIKSSFNINVKTIMDSWTTKAGYPVVTIAINDNGILNITQERFLLRNLNETSIDTTWYVPITFTTQTNPDFNDTIPKYWMSTKRSTAYYEINPKDWIIFNIQSSGFYRVNYDSRRWQNIFNVLKHGNLDDIHVLNRAGIVDDLLNLGRAKYLNYDMIFEGLSYLKKETNYLPFKAAFNGFEYLNRRFTGHELQHSLVKIYISSLIDDINTQLGYEDKEYDDRLTVLLRQEVNNWLCKLDNDECINNYAKKYKKWKEDATARIKPNERPTAYYVAIRYGTFEDWDFLWNEYVHSNYATDKIVILKALGYSQNTTILEKYLNSAISSYSTSRIRKQDSTSVFAAVYNSGLLGAEYVLDFVEKYHQQMEEYYGGQSTIAAILNGASQHFSTENLVNKFEKFINAHKTNFSSIQKSLEYSLKVAKYELDWYNSYSASITQWLQTYDNLRFRLPNNIIPTHYFISLTPHLNETFTFDGKVTIKADVIQPTNQIILHLSEIEPNEVIVKANQTEVKKLKEKFVDRYEFYVIYLTTELTTGTKLNIKIKYTGHLNAELHGFYKSSYVSERGTRWLAASHMEPVSARKMFPCFDEPAMKANFTIQVIVQENGYKPISNTAIQVQRIIDGGISYTFFKSVPMSTYLVAVLVSDFESKSNQTNGIELSVYARPNAINQTDYALSVMSQLINFYETTYKQKYPLPKLYMAALPDFGSGAMENWGLLTYRETSMLYDENHSPITNKQDIRNVIAHEISHQWFGNLVSPLWWKYVWLNEGFARYFEYHAPARAFNDETLESQFVVDQVHSAFKADSSSSTHPMSHDVATNREIQSIFDSITYNKGGSILRMIEKTYGIDVFNDALIDYLNKRKYNVATPDHLYASLQLKVDEKGLKDDIKVILDTWTTQPGYPIVTVSVSTNFIFLKQKRFFPKEHEKTFDDTIWHIPITWAVVQNTSDYFNTTPKFWLTKKRIMEKKQSDLSPESLLIFNNQQSGYYRVNYNKQHWLKLIDYLKTQDIQTIHEINRAALIDDLMNLARADYIDYETVISATMYLEKENNYFPWRAFFNNLPYLNNRFVGRDNEDIYKKWLTSLIEQLYARIGFEDYTSDDDLTKILKIHTRNWACKLDVADCKFSAAKYFEQKQRSEIIPPNYRDVVYCTAMRTDKTNKSYTFLWDEYLNSNVITDKLVILNSLACSENKDVLKTLLREAITENSQIRYQDSAKVFSSVYDASLVGVEVVMEVIKTYYDDILHRNFNDSTKIANIVNALASRLSTYDLYNQYQKLLDWLVQKEPKFENSVTSYLATAENEFDWYERKVPGIFKALDNLFPSNTYRLPKTLNPNLYDISLTPYMQKGTFTGKVKIHMTVQENTTLIALNAHKLNILSVKVFRNDSEINIQNYTTKHTPQQLRIYLSNYVHTNEKIIAEIQFNGILNDEMTGFYRSSYVDSDGVQHWLATTHFEPTYARQAFPCFDEPAFKSNFTINIQRLNNYTSLSNMPHLTETKDPKYTWDTFATTNVSMSTYLVAFVVSKFKSAVEPENVTFNVWGRPEVAAYGKYARNISIAVIDVLQNITDIDYALPKLDLIGIPDFSMGAMENWGLATFREYGLFYDEKETTATYEKYIITVIAHELSHMWFGDLVTCDWWDYIWLNEGFAQYFESFTSDRIFPDYKFMDQFVVYEMHSALLQDASISAHPMTNPVETPDEIAGIFDYVTYGKSASVLRMMFNAFGEEAHILALRNYLTKRKYLTARPTDLWESFESFVSIPIGNRNASIEEVMNTWTNQPGYPVVNATLTNNIITLTQERFLIDRNTTGNEFYWIPIDLFVSSNLKTYADVSLENKTWLGSEPQKIFINSINDWFIVNYKQTGFYRVNYDNSSWHALIDKLNSENFEDIHVLNRAQIIDDLFNLARANYVEYNLLIKALAYLGSETNHLPWKAFFNGLSYIYRRFELPEDLNKEKNFQEDLNKYVLKLLSKTYDNVGFSDRDNDTYLNRLHREMILQWACKLNKEECIQKSVGLFATWRNSSEGISPNARPAVYCTAIKKGSTDDWEFLWTQYLQANLQTEKKIIINALGCSTNKTVLQNYLGKAIEKYDPANAAIRRQDVSAVFTSVYSAGPIGVNVTIDFLTTNIKKLHRYFGKWDDIADIFANVASYVSSEDQYNQMVYFIEHNIHRYPPIIRSRLVSALNIVETNLFWFQKNGDKIRELMIGSESGNNPENSSTRLGSLNVIFMTDNACKSRSLSDPTLAARYRCQANFHSLCPPTRMAVQYTTLFKFGGTLNIKFDESNKKCDHVH</sequence>
<feature type="domain" description="Aminopeptidase N-like N-terminal" evidence="31">
    <location>
        <begin position="1961"/>
        <end position="2149"/>
    </location>
</feature>
<dbReference type="GO" id="GO:0005737">
    <property type="term" value="C:cytoplasm"/>
    <property type="evidence" value="ECO:0007669"/>
    <property type="project" value="TreeGrafter"/>
</dbReference>
<dbReference type="Gene3D" id="2.60.40.1910">
    <property type="match status" value="7"/>
</dbReference>
<dbReference type="GO" id="GO:0042277">
    <property type="term" value="F:peptide binding"/>
    <property type="evidence" value="ECO:0007669"/>
    <property type="project" value="TreeGrafter"/>
</dbReference>
<feature type="site" description="Transition state stabilizer" evidence="26">
    <location>
        <position position="4094"/>
    </location>
</feature>
<evidence type="ECO:0000256" key="26">
    <source>
        <dbReference type="PIRSR" id="PIRSR634016-4"/>
    </source>
</evidence>
<feature type="binding site" evidence="25">
    <location>
        <position position="4031"/>
    </location>
    <ligand>
        <name>Zn(2+)</name>
        <dbReference type="ChEBI" id="CHEBI:29105"/>
        <note>catalytic</note>
    </ligand>
</feature>
<evidence type="ECO:0000256" key="27">
    <source>
        <dbReference type="SAM" id="Phobius"/>
    </source>
</evidence>
<feature type="signal peptide" evidence="28">
    <location>
        <begin position="1"/>
        <end position="28"/>
    </location>
</feature>
<dbReference type="EC" id="3.4.11.2" evidence="5"/>
<comment type="cofactor">
    <cofactor evidence="25">
        <name>Zn(2+)</name>
        <dbReference type="ChEBI" id="CHEBI:29105"/>
    </cofactor>
    <text evidence="25">Binds 1 zinc ion per subunit.</text>
</comment>
<keyword evidence="7 32" id="KW-0031">Aminopeptidase</keyword>
<dbReference type="FunFam" id="2.60.40.1910:FF:000008">
    <property type="entry name" value="Aminopeptidase"/>
    <property type="match status" value="5"/>
</dbReference>
<dbReference type="GO" id="GO:0016285">
    <property type="term" value="F:alanyl aminopeptidase activity"/>
    <property type="evidence" value="ECO:0007669"/>
    <property type="project" value="UniProtKB-EC"/>
</dbReference>
<evidence type="ECO:0000256" key="8">
    <source>
        <dbReference type="ARBA" id="ARBA00022475"/>
    </source>
</evidence>
<evidence type="ECO:0000256" key="13">
    <source>
        <dbReference type="ARBA" id="ARBA00022729"/>
    </source>
</evidence>
<keyword evidence="15 25" id="KW-0862">Zinc</keyword>
<feature type="domain" description="ERAP1-like C-terminal" evidence="30">
    <location>
        <begin position="4233"/>
        <end position="4551"/>
    </location>
</feature>
<feature type="domain" description="Aminopeptidase N-like N-terminal" evidence="31">
    <location>
        <begin position="4591"/>
        <end position="4774"/>
    </location>
</feature>
<dbReference type="GO" id="GO:0005886">
    <property type="term" value="C:plasma membrane"/>
    <property type="evidence" value="ECO:0007669"/>
    <property type="project" value="UniProtKB-SubCell"/>
</dbReference>
<dbReference type="InterPro" id="IPR014782">
    <property type="entry name" value="Peptidase_M1_dom"/>
</dbReference>
<evidence type="ECO:0000256" key="12">
    <source>
        <dbReference type="ARBA" id="ARBA00022723"/>
    </source>
</evidence>
<dbReference type="FunFam" id="2.60.40.1730:FF:000001">
    <property type="entry name" value="Leucyl-cystinyl aminopeptidase"/>
    <property type="match status" value="1"/>
</dbReference>
<feature type="non-terminal residue" evidence="32">
    <location>
        <position position="6422"/>
    </location>
</feature>
<evidence type="ECO:0000256" key="19">
    <source>
        <dbReference type="ARBA" id="ARBA00023136"/>
    </source>
</evidence>
<protein>
    <recommendedName>
        <fullName evidence="6">Aminopeptidase N</fullName>
        <ecNumber evidence="5">3.4.11.2</ecNumber>
    </recommendedName>
    <alternativeName>
        <fullName evidence="23">Microsomal aminopeptidase</fullName>
    </alternativeName>
</protein>
<evidence type="ECO:0000259" key="29">
    <source>
        <dbReference type="Pfam" id="PF01433"/>
    </source>
</evidence>
<dbReference type="PANTHER" id="PTHR11533:SF290">
    <property type="entry name" value="AMINOPEPTIDASE"/>
    <property type="match status" value="1"/>
</dbReference>
<dbReference type="FunFam" id="2.60.40.1730:FF:000013">
    <property type="entry name" value="Aminopeptidase"/>
    <property type="match status" value="2"/>
</dbReference>
<feature type="binding site" evidence="25">
    <location>
        <position position="4012"/>
    </location>
    <ligand>
        <name>Zn(2+)</name>
        <dbReference type="ChEBI" id="CHEBI:29105"/>
        <note>catalytic</note>
    </ligand>
</feature>
<evidence type="ECO:0000256" key="7">
    <source>
        <dbReference type="ARBA" id="ARBA00022438"/>
    </source>
</evidence>
<feature type="domain" description="Aminopeptidase N-like N-terminal" evidence="31">
    <location>
        <begin position="54"/>
        <end position="238"/>
    </location>
</feature>
<dbReference type="InterPro" id="IPR027268">
    <property type="entry name" value="Peptidase_M4/M1_CTD_sf"/>
</dbReference>
<evidence type="ECO:0000256" key="28">
    <source>
        <dbReference type="SAM" id="SignalP"/>
    </source>
</evidence>
<evidence type="ECO:0000256" key="11">
    <source>
        <dbReference type="ARBA" id="ARBA00022692"/>
    </source>
</evidence>
<feature type="transmembrane region" description="Helical" evidence="27">
    <location>
        <begin position="1922"/>
        <end position="1941"/>
    </location>
</feature>
<feature type="domain" description="Peptidase M1 membrane alanine aminopeptidase" evidence="29">
    <location>
        <begin position="1201"/>
        <end position="1438"/>
    </location>
</feature>
<evidence type="ECO:0000256" key="17">
    <source>
        <dbReference type="ARBA" id="ARBA00022989"/>
    </source>
</evidence>
<keyword evidence="21" id="KW-0325">Glycoprotein</keyword>
<comment type="caution">
    <text evidence="32">The sequence shown here is derived from an EMBL/GenBank/DDBJ whole genome shotgun (WGS) entry which is preliminary data.</text>
</comment>
<dbReference type="Gene3D" id="2.60.40.1730">
    <property type="entry name" value="tricorn interacting facor f3 domain"/>
    <property type="match status" value="7"/>
</dbReference>
<dbReference type="GO" id="GO:0005615">
    <property type="term" value="C:extracellular space"/>
    <property type="evidence" value="ECO:0007669"/>
    <property type="project" value="TreeGrafter"/>
</dbReference>
<comment type="similarity">
    <text evidence="4">Belongs to the peptidase M1 family.</text>
</comment>
<dbReference type="InterPro" id="IPR034016">
    <property type="entry name" value="M1_APN-typ"/>
</dbReference>
<feature type="domain" description="Peptidase M1 membrane alanine aminopeptidase" evidence="29">
    <location>
        <begin position="3936"/>
        <end position="4154"/>
    </location>
</feature>
<feature type="binding site" evidence="25">
    <location>
        <position position="4008"/>
    </location>
    <ligand>
        <name>Zn(2+)</name>
        <dbReference type="ChEBI" id="CHEBI:29105"/>
        <note>catalytic</note>
    </ligand>
</feature>
<evidence type="ECO:0000313" key="32">
    <source>
        <dbReference type="EMBL" id="KAG5348469.1"/>
    </source>
</evidence>
<dbReference type="GO" id="GO:0098552">
    <property type="term" value="C:side of membrane"/>
    <property type="evidence" value="ECO:0007669"/>
    <property type="project" value="UniProtKB-KW"/>
</dbReference>
<feature type="domain" description="Peptidase M1 membrane alanine aminopeptidase" evidence="29">
    <location>
        <begin position="3052"/>
        <end position="3212"/>
    </location>
</feature>
<feature type="domain" description="Aminopeptidase N-like N-terminal" evidence="31">
    <location>
        <begin position="3716"/>
        <end position="3902"/>
    </location>
</feature>
<evidence type="ECO:0000256" key="25">
    <source>
        <dbReference type="PIRSR" id="PIRSR634016-3"/>
    </source>
</evidence>
<dbReference type="InterPro" id="IPR050344">
    <property type="entry name" value="Peptidase_M1_aminopeptidases"/>
</dbReference>
<feature type="domain" description="ERAP1-like C-terminal" evidence="30">
    <location>
        <begin position="1520"/>
        <end position="1826"/>
    </location>
</feature>
<dbReference type="InterPro" id="IPR045357">
    <property type="entry name" value="Aminopeptidase_N-like_N"/>
</dbReference>
<evidence type="ECO:0000256" key="21">
    <source>
        <dbReference type="ARBA" id="ARBA00023180"/>
    </source>
</evidence>
<dbReference type="CDD" id="cd09601">
    <property type="entry name" value="M1_APN-Q_like"/>
    <property type="match status" value="7"/>
</dbReference>
<dbReference type="SUPFAM" id="SSF55486">
    <property type="entry name" value="Metalloproteases ('zincins'), catalytic domain"/>
    <property type="match status" value="7"/>
</dbReference>
<feature type="domain" description="Aminopeptidase N-like N-terminal" evidence="31">
    <location>
        <begin position="2828"/>
        <end position="3020"/>
    </location>
</feature>
<keyword evidence="20" id="KW-1015">Disulfide bond</keyword>
<dbReference type="EMBL" id="JAANIC010000003">
    <property type="protein sequence ID" value="KAG5348469.1"/>
    <property type="molecule type" value="Genomic_DNA"/>
</dbReference>
<dbReference type="GO" id="GO:0008270">
    <property type="term" value="F:zinc ion binding"/>
    <property type="evidence" value="ECO:0007669"/>
    <property type="project" value="InterPro"/>
</dbReference>
<keyword evidence="11 27" id="KW-0812">Transmembrane</keyword>
<name>A0A836K5I4_9HYME</name>
<dbReference type="FunFam" id="1.25.50.20:FF:000001">
    <property type="entry name" value="Aminopeptidase"/>
    <property type="match status" value="4"/>
</dbReference>
<dbReference type="Pfam" id="PF17900">
    <property type="entry name" value="Peptidase_M1_N"/>
    <property type="match status" value="7"/>
</dbReference>
<evidence type="ECO:0000256" key="22">
    <source>
        <dbReference type="ARBA" id="ARBA00023288"/>
    </source>
</evidence>
<proteinExistence type="inferred from homology"/>
<dbReference type="GO" id="GO:0043171">
    <property type="term" value="P:peptide catabolic process"/>
    <property type="evidence" value="ECO:0007669"/>
    <property type="project" value="TreeGrafter"/>
</dbReference>
<dbReference type="FunFam" id="2.60.40.1730:FF:000012">
    <property type="entry name" value="Aminopeptidase N"/>
    <property type="match status" value="2"/>
</dbReference>
<dbReference type="SUPFAM" id="SSF63737">
    <property type="entry name" value="Leukotriene A4 hydrolase N-terminal domain"/>
    <property type="match status" value="7"/>
</dbReference>
<dbReference type="PANTHER" id="PTHR11533">
    <property type="entry name" value="PROTEASE M1 ZINC METALLOPROTEASE"/>
    <property type="match status" value="1"/>
</dbReference>
<evidence type="ECO:0000256" key="10">
    <source>
        <dbReference type="ARBA" id="ARBA00022670"/>
    </source>
</evidence>
<evidence type="ECO:0000256" key="18">
    <source>
        <dbReference type="ARBA" id="ARBA00023049"/>
    </source>
</evidence>
<evidence type="ECO:0000256" key="15">
    <source>
        <dbReference type="ARBA" id="ARBA00022833"/>
    </source>
</evidence>
<accession>A0A836K5I4</accession>
<keyword evidence="9" id="KW-0336">GPI-anchor</keyword>
<evidence type="ECO:0000256" key="16">
    <source>
        <dbReference type="ARBA" id="ARBA00022968"/>
    </source>
</evidence>
<evidence type="ECO:0000256" key="14">
    <source>
        <dbReference type="ARBA" id="ARBA00022801"/>
    </source>
</evidence>
<feature type="non-terminal residue" evidence="32">
    <location>
        <position position="1"/>
    </location>
</feature>
<keyword evidence="33" id="KW-1185">Reference proteome</keyword>
<dbReference type="Proteomes" id="UP000669903">
    <property type="component" value="Unassembled WGS sequence"/>
</dbReference>
<dbReference type="InterPro" id="IPR001930">
    <property type="entry name" value="Peptidase_M1"/>
</dbReference>
<dbReference type="FunFam" id="1.10.390.10:FF:000019">
    <property type="entry name" value="Aminopeptidase"/>
    <property type="match status" value="4"/>
</dbReference>
<gene>
    <name evidence="32" type="primary">Anpep_0</name>
    <name evidence="32" type="ORF">G6Z76_0014329</name>
</gene>
<dbReference type="Gene3D" id="1.10.390.10">
    <property type="entry name" value="Neutral Protease Domain 2"/>
    <property type="match status" value="7"/>
</dbReference>
<comment type="subcellular location">
    <subcellularLocation>
        <location evidence="3">Cell membrane</location>
        <topology evidence="3">Lipid-anchor</topology>
        <topology evidence="3">GPI-anchor</topology>
    </subcellularLocation>
    <subcellularLocation>
        <location evidence="2">Membrane</location>
        <topology evidence="2">Single-pass type II membrane protein</topology>
    </subcellularLocation>
</comment>
<feature type="domain" description="ERAP1-like C-terminal" evidence="30">
    <location>
        <begin position="2487"/>
        <end position="2758"/>
    </location>
</feature>
<evidence type="ECO:0000256" key="23">
    <source>
        <dbReference type="ARBA" id="ARBA00042613"/>
    </source>
</evidence>
<evidence type="ECO:0000259" key="31">
    <source>
        <dbReference type="Pfam" id="PF17900"/>
    </source>
</evidence>
<keyword evidence="8" id="KW-1003">Cell membrane</keyword>
<evidence type="ECO:0000259" key="30">
    <source>
        <dbReference type="Pfam" id="PF11838"/>
    </source>
</evidence>
<feature type="domain" description="Aminopeptidase N-like N-terminal" evidence="31">
    <location>
        <begin position="973"/>
        <end position="1162"/>
    </location>
</feature>
<evidence type="ECO:0000256" key="4">
    <source>
        <dbReference type="ARBA" id="ARBA00010136"/>
    </source>
</evidence>